<evidence type="ECO:0000256" key="2">
    <source>
        <dbReference type="ARBA" id="ARBA00022729"/>
    </source>
</evidence>
<evidence type="ECO:0000256" key="4">
    <source>
        <dbReference type="SAM" id="MobiDB-lite"/>
    </source>
</evidence>
<feature type="compositionally biased region" description="Basic and acidic residues" evidence="4">
    <location>
        <begin position="297"/>
        <end position="316"/>
    </location>
</feature>
<dbReference type="GO" id="GO:0005886">
    <property type="term" value="C:plasma membrane"/>
    <property type="evidence" value="ECO:0007669"/>
    <property type="project" value="TreeGrafter"/>
</dbReference>
<dbReference type="InterPro" id="IPR003591">
    <property type="entry name" value="Leu-rich_rpt_typical-subtyp"/>
</dbReference>
<dbReference type="InterPro" id="IPR001611">
    <property type="entry name" value="Leu-rich_rpt"/>
</dbReference>
<evidence type="ECO:0000259" key="7">
    <source>
        <dbReference type="SMART" id="SM00013"/>
    </source>
</evidence>
<feature type="compositionally biased region" description="Basic and acidic residues" evidence="4">
    <location>
        <begin position="476"/>
        <end position="485"/>
    </location>
</feature>
<name>A0AAU9U8C6_EUPED</name>
<dbReference type="SUPFAM" id="SSF52058">
    <property type="entry name" value="L domain-like"/>
    <property type="match status" value="1"/>
</dbReference>
<comment type="caution">
    <text evidence="8">The sequence shown here is derived from an EMBL/GenBank/DDBJ whole genome shotgun (WGS) entry which is preliminary data.</text>
</comment>
<dbReference type="InterPro" id="IPR032675">
    <property type="entry name" value="LRR_dom_sf"/>
</dbReference>
<feature type="signal peptide" evidence="6">
    <location>
        <begin position="1"/>
        <end position="21"/>
    </location>
</feature>
<keyword evidence="5" id="KW-1133">Transmembrane helix</keyword>
<reference evidence="8" key="1">
    <citation type="submission" date="2022-03" db="EMBL/GenBank/DDBJ databases">
        <authorList>
            <person name="Tunstrom K."/>
        </authorList>
    </citation>
    <scope>NUCLEOTIDE SEQUENCE</scope>
</reference>
<dbReference type="AlphaFoldDB" id="A0AAU9U8C6"/>
<feature type="transmembrane region" description="Helical" evidence="5">
    <location>
        <begin position="422"/>
        <end position="440"/>
    </location>
</feature>
<feature type="region of interest" description="Disordered" evidence="4">
    <location>
        <begin position="296"/>
        <end position="365"/>
    </location>
</feature>
<gene>
    <name evidence="8" type="ORF">EEDITHA_LOCUS11488</name>
</gene>
<evidence type="ECO:0000256" key="3">
    <source>
        <dbReference type="ARBA" id="ARBA00022737"/>
    </source>
</evidence>
<feature type="compositionally biased region" description="Low complexity" evidence="4">
    <location>
        <begin position="318"/>
        <end position="354"/>
    </location>
</feature>
<keyword evidence="1" id="KW-0433">Leucine-rich repeat</keyword>
<evidence type="ECO:0000313" key="9">
    <source>
        <dbReference type="Proteomes" id="UP001153954"/>
    </source>
</evidence>
<proteinExistence type="predicted"/>
<feature type="domain" description="LRRNT" evidence="7">
    <location>
        <begin position="99"/>
        <end position="137"/>
    </location>
</feature>
<evidence type="ECO:0000313" key="8">
    <source>
        <dbReference type="EMBL" id="CAH2096109.1"/>
    </source>
</evidence>
<feature type="region of interest" description="Disordered" evidence="4">
    <location>
        <begin position="452"/>
        <end position="485"/>
    </location>
</feature>
<keyword evidence="9" id="KW-1185">Reference proteome</keyword>
<feature type="chain" id="PRO_5043908531" description="LRRNT domain-containing protein" evidence="6">
    <location>
        <begin position="22"/>
        <end position="485"/>
    </location>
</feature>
<dbReference type="PANTHER" id="PTHR24369:SF210">
    <property type="entry name" value="CHAOPTIN-RELATED"/>
    <property type="match status" value="1"/>
</dbReference>
<dbReference type="Proteomes" id="UP001153954">
    <property type="component" value="Unassembled WGS sequence"/>
</dbReference>
<keyword evidence="2 6" id="KW-0732">Signal</keyword>
<dbReference type="EMBL" id="CAKOGL010000016">
    <property type="protein sequence ID" value="CAH2096109.1"/>
    <property type="molecule type" value="Genomic_DNA"/>
</dbReference>
<evidence type="ECO:0000256" key="6">
    <source>
        <dbReference type="SAM" id="SignalP"/>
    </source>
</evidence>
<sequence length="485" mass="51603">MKLKLLYILLAIVVTAGTVTSQNEDELHIPIETDNQFPPDHSESEGIIEGSGNGAVDEPIVDSTTESRATPILESIEGLQTSVNEGLDSGTVSNSTQLPCPKPCVCNTEGDTANYIVDCSGYGLTEFPSPIDPRTTTLKLHNNKLTEIPKSISELKSLKVLNASNNLIMDLALGSVSELPELVILKLSNNRLIEYPKDLKNSISLSKLEELDLGGNDMRSVLSSETFSNFKALRKITLPAVSSTDLSLDLCNTLKKTLETVCMVSCDTKMVDCPDAPQIIEDDLLAATLPGMIPYEVPHESKKGSVENTENSEKENVSTTTSSTTITPSTTTSSSSPTTTTSSSTSTTPTSTTSLETNPNSNDNIAANEFSLRTAVNDIPEHKVAAFNVISDPTKESSTEEAHVKVGATTSISKAGGGVDKSVIGIVVAGMIVIVAGITIKKNWSSIKKRFTSTPNRAADRQDANANGTAPEEVPLQDKSDKSPV</sequence>
<dbReference type="InterPro" id="IPR000372">
    <property type="entry name" value="LRRNT"/>
</dbReference>
<dbReference type="SMART" id="SM00013">
    <property type="entry name" value="LRRNT"/>
    <property type="match status" value="1"/>
</dbReference>
<dbReference type="Pfam" id="PF13855">
    <property type="entry name" value="LRR_8"/>
    <property type="match status" value="1"/>
</dbReference>
<feature type="compositionally biased region" description="Polar residues" evidence="4">
    <location>
        <begin position="355"/>
        <end position="365"/>
    </location>
</feature>
<keyword evidence="5" id="KW-0472">Membrane</keyword>
<evidence type="ECO:0000256" key="1">
    <source>
        <dbReference type="ARBA" id="ARBA00022614"/>
    </source>
</evidence>
<accession>A0AAU9U8C6</accession>
<keyword evidence="5" id="KW-0812">Transmembrane</keyword>
<feature type="region of interest" description="Disordered" evidence="4">
    <location>
        <begin position="33"/>
        <end position="56"/>
    </location>
</feature>
<dbReference type="Gene3D" id="3.80.10.10">
    <property type="entry name" value="Ribonuclease Inhibitor"/>
    <property type="match status" value="1"/>
</dbReference>
<evidence type="ECO:0000256" key="5">
    <source>
        <dbReference type="SAM" id="Phobius"/>
    </source>
</evidence>
<keyword evidence="3" id="KW-0677">Repeat</keyword>
<dbReference type="SMART" id="SM00369">
    <property type="entry name" value="LRR_TYP"/>
    <property type="match status" value="3"/>
</dbReference>
<dbReference type="InterPro" id="IPR050541">
    <property type="entry name" value="LRR_TM_domain-containing"/>
</dbReference>
<protein>
    <recommendedName>
        <fullName evidence="7">LRRNT domain-containing protein</fullName>
    </recommendedName>
</protein>
<dbReference type="PANTHER" id="PTHR24369">
    <property type="entry name" value="ANTIGEN BSP, PUTATIVE-RELATED"/>
    <property type="match status" value="1"/>
</dbReference>
<organism evidence="8 9">
    <name type="scientific">Euphydryas editha</name>
    <name type="common">Edith's checkerspot</name>
    <dbReference type="NCBI Taxonomy" id="104508"/>
    <lineage>
        <taxon>Eukaryota</taxon>
        <taxon>Metazoa</taxon>
        <taxon>Ecdysozoa</taxon>
        <taxon>Arthropoda</taxon>
        <taxon>Hexapoda</taxon>
        <taxon>Insecta</taxon>
        <taxon>Pterygota</taxon>
        <taxon>Neoptera</taxon>
        <taxon>Endopterygota</taxon>
        <taxon>Lepidoptera</taxon>
        <taxon>Glossata</taxon>
        <taxon>Ditrysia</taxon>
        <taxon>Papilionoidea</taxon>
        <taxon>Nymphalidae</taxon>
        <taxon>Nymphalinae</taxon>
        <taxon>Euphydryas</taxon>
    </lineage>
</organism>